<dbReference type="GO" id="GO:0016740">
    <property type="term" value="F:transferase activity"/>
    <property type="evidence" value="ECO:0007669"/>
    <property type="project" value="UniProtKB-KW"/>
</dbReference>
<sequence>MMPGEAQRRVGVLGPACDPFGQVLEDQPARAHDLFLPLISPSPDAAERSIPLDEILVLSQNEALAHLPALLQSATPVTLILRRNTLQQDHTQTEAALRMLATALKASPADHIQLCALTPEAAQYCETVTGLPVSAAPALRPVQRPETSLPLDRGQPQATFFLDTHQIRDVRRIKIDALSWGRLRRLARLHATDPNDQDLVDLCAYVSTYGPAVPALPRARRMLAVVPNGVGLGHITRMMALARALQSERETEVVFWCFSRAAEILQAAGYPIVLRQTAAHLRAHPPDWRDFETQEFALLLQTFKPDIVAYDGAMIDPFVFAALRMPGCGTCAFLWVRRGMLSPDADPLFMENEQFCDLILEPGDLAVAVDQGPTRLHQAHTRGFCQTYETQPVSLAVTLPAYSPREARKRMGLRRGIYCLISLGGAFGDWDALETALVAEAKRQKITLIWAQSPLAPPPRSQNALIRRLFPLSRYLPGIDGVVTAAGYNSFHELMLTYDKPVLFAPTNHIRMDDQVARASFAATQNWADVLQADTPEDITPKIRAFMQAVKSGTRFPQRPKQALEAAALNKRIDQMLQPYMGHASQEPET</sequence>
<keyword evidence="2" id="KW-1185">Reference proteome</keyword>
<accession>A0A1G5RCV1</accession>
<dbReference type="Proteomes" id="UP000198767">
    <property type="component" value="Unassembled WGS sequence"/>
</dbReference>
<organism evidence="1 2">
    <name type="scientific">Epibacterium ulvae</name>
    <dbReference type="NCBI Taxonomy" id="1156985"/>
    <lineage>
        <taxon>Bacteria</taxon>
        <taxon>Pseudomonadati</taxon>
        <taxon>Pseudomonadota</taxon>
        <taxon>Alphaproteobacteria</taxon>
        <taxon>Rhodobacterales</taxon>
        <taxon>Roseobacteraceae</taxon>
        <taxon>Epibacterium</taxon>
    </lineage>
</organism>
<dbReference type="OrthoDB" id="8549922at2"/>
<dbReference type="Gene3D" id="3.40.50.2000">
    <property type="entry name" value="Glycogen Phosphorylase B"/>
    <property type="match status" value="1"/>
</dbReference>
<dbReference type="STRING" id="1156985.SAMN04488118_1135"/>
<gene>
    <name evidence="1" type="ORF">SAMN04488118_1135</name>
</gene>
<evidence type="ECO:0000313" key="1">
    <source>
        <dbReference type="EMBL" id="SCZ71826.1"/>
    </source>
</evidence>
<proteinExistence type="predicted"/>
<dbReference type="RefSeq" id="WP_090220787.1">
    <property type="nucleotide sequence ID" value="NZ_FMWG01000013.1"/>
</dbReference>
<reference evidence="1 2" key="1">
    <citation type="submission" date="2016-10" db="EMBL/GenBank/DDBJ databases">
        <authorList>
            <person name="de Groot N.N."/>
        </authorList>
    </citation>
    <scope>NUCLEOTIDE SEQUENCE [LARGE SCALE GENOMIC DNA]</scope>
    <source>
        <strain evidence="1 2">U95</strain>
    </source>
</reference>
<dbReference type="AlphaFoldDB" id="A0A1G5RCV1"/>
<name>A0A1G5RCV1_9RHOB</name>
<dbReference type="EMBL" id="FMWG01000013">
    <property type="protein sequence ID" value="SCZ71826.1"/>
    <property type="molecule type" value="Genomic_DNA"/>
</dbReference>
<evidence type="ECO:0000313" key="2">
    <source>
        <dbReference type="Proteomes" id="UP000198767"/>
    </source>
</evidence>
<protein>
    <submittedName>
        <fullName evidence="1">UDP:flavonoid glycosyltransferase YjiC, YdhE family</fullName>
    </submittedName>
</protein>
<dbReference type="Gene3D" id="3.40.50.11190">
    <property type="match status" value="1"/>
</dbReference>
<dbReference type="SUPFAM" id="SSF53756">
    <property type="entry name" value="UDP-Glycosyltransferase/glycogen phosphorylase"/>
    <property type="match status" value="1"/>
</dbReference>
<keyword evidence="1" id="KW-0808">Transferase</keyword>